<sequence>MRPTPLLLLPVLAAGLAAAEPAPVSLTADRQAHLVAQIADLVRDEYAFPDLAAVAAEGLRRQAGTLVDSGSTDAKAFLARVNGALQALTRDKHLNARIRIPRFDVPTPSLGLHSVTRLEDGLGYLRVDRFFQAEESRAAFDAALDRLAGCRAMVIDLRENRGGGDANALLASYFLARRTLLNRLEWRRQEPMEAWAGPSTRPAFAEIPLYILVGGTTFSAGEALAYALQQQKRAVIVGETTKGGANPNRFFPLDHGLELSVSVGRTVNPLSGTNWEGTGVKPDVAVPAGEALEAVRRLWAGVARR</sequence>
<keyword evidence="4" id="KW-1185">Reference proteome</keyword>
<dbReference type="Gene3D" id="3.90.226.10">
    <property type="entry name" value="2-enoyl-CoA Hydratase, Chain A, domain 1"/>
    <property type="match status" value="1"/>
</dbReference>
<evidence type="ECO:0000256" key="1">
    <source>
        <dbReference type="SAM" id="SignalP"/>
    </source>
</evidence>
<evidence type="ECO:0000313" key="3">
    <source>
        <dbReference type="EMBL" id="BDU68006.1"/>
    </source>
</evidence>
<keyword evidence="1" id="KW-0732">Signal</keyword>
<evidence type="ECO:0000259" key="2">
    <source>
        <dbReference type="SMART" id="SM00245"/>
    </source>
</evidence>
<accession>A0ABN6UTF2</accession>
<proteinExistence type="predicted"/>
<dbReference type="SUPFAM" id="SSF52096">
    <property type="entry name" value="ClpP/crotonase"/>
    <property type="match status" value="1"/>
</dbReference>
<dbReference type="InterPro" id="IPR029045">
    <property type="entry name" value="ClpP/crotonase-like_dom_sf"/>
</dbReference>
<dbReference type="PANTHER" id="PTHR11261">
    <property type="entry name" value="INTERPHOTORECEPTOR RETINOID-BINDING PROTEIN"/>
    <property type="match status" value="1"/>
</dbReference>
<dbReference type="EMBL" id="AP027079">
    <property type="protein sequence ID" value="BDU68006.1"/>
    <property type="molecule type" value="Genomic_DNA"/>
</dbReference>
<dbReference type="Proteomes" id="UP001242010">
    <property type="component" value="Chromosome"/>
</dbReference>
<dbReference type="InterPro" id="IPR005151">
    <property type="entry name" value="Tail-specific_protease"/>
</dbReference>
<name>A0ABN6UTF2_9BACT</name>
<organism evidence="3 4">
    <name type="scientific">Geothrix oryzae</name>
    <dbReference type="NCBI Taxonomy" id="2927975"/>
    <lineage>
        <taxon>Bacteria</taxon>
        <taxon>Pseudomonadati</taxon>
        <taxon>Acidobacteriota</taxon>
        <taxon>Holophagae</taxon>
        <taxon>Holophagales</taxon>
        <taxon>Holophagaceae</taxon>
        <taxon>Geothrix</taxon>
    </lineage>
</organism>
<dbReference type="SMART" id="SM00245">
    <property type="entry name" value="TSPc"/>
    <property type="match status" value="1"/>
</dbReference>
<dbReference type="CDD" id="cd07563">
    <property type="entry name" value="Peptidase_S41_IRBP"/>
    <property type="match status" value="1"/>
</dbReference>
<dbReference type="RefSeq" id="WP_286354633.1">
    <property type="nucleotide sequence ID" value="NZ_AP027079.1"/>
</dbReference>
<dbReference type="Gene3D" id="3.30.750.44">
    <property type="match status" value="1"/>
</dbReference>
<reference evidence="4" key="1">
    <citation type="journal article" date="2023" name="Int. J. Syst. Evol. Microbiol.">
        <title>Mesoterricola silvestris gen. nov., sp. nov., Mesoterricola sediminis sp. nov., Geothrix oryzae sp. nov., Geothrix edaphica sp. nov., Geothrix rubra sp. nov., and Geothrix limicola sp. nov., six novel members of Acidobacteriota isolated from soils.</title>
        <authorList>
            <person name="Itoh H."/>
            <person name="Sugisawa Y."/>
            <person name="Mise K."/>
            <person name="Xu Z."/>
            <person name="Kuniyasu M."/>
            <person name="Ushijima N."/>
            <person name="Kawano K."/>
            <person name="Kobayashi E."/>
            <person name="Shiratori Y."/>
            <person name="Masuda Y."/>
            <person name="Senoo K."/>
        </authorList>
    </citation>
    <scope>NUCLEOTIDE SEQUENCE [LARGE SCALE GENOMIC DNA]</scope>
    <source>
        <strain evidence="4">Red222</strain>
    </source>
</reference>
<evidence type="ECO:0000313" key="4">
    <source>
        <dbReference type="Proteomes" id="UP001242010"/>
    </source>
</evidence>
<protein>
    <submittedName>
        <fullName evidence="3">Interphotoreceptor retinoid-binding protein</fullName>
    </submittedName>
</protein>
<feature type="domain" description="Tail specific protease" evidence="2">
    <location>
        <begin position="93"/>
        <end position="287"/>
    </location>
</feature>
<dbReference type="PANTHER" id="PTHR11261:SF3">
    <property type="entry name" value="RETINOL-BINDING PROTEIN 3"/>
    <property type="match status" value="1"/>
</dbReference>
<feature type="signal peptide" evidence="1">
    <location>
        <begin position="1"/>
        <end position="19"/>
    </location>
</feature>
<dbReference type="Pfam" id="PF03572">
    <property type="entry name" value="Peptidase_S41"/>
    <property type="match status" value="1"/>
</dbReference>
<gene>
    <name evidence="3" type="ORF">GETHOR_01070</name>
</gene>
<feature type="chain" id="PRO_5047518602" evidence="1">
    <location>
        <begin position="20"/>
        <end position="305"/>
    </location>
</feature>